<keyword evidence="7" id="KW-0999">Mitochondrion inner membrane</keyword>
<comment type="subcellular location">
    <subcellularLocation>
        <location evidence="7">Mitochondrion inner membrane</location>
    </subcellularLocation>
    <subcellularLocation>
        <location evidence="1">Mitochondrion membrane</location>
    </subcellularLocation>
</comment>
<keyword evidence="10" id="KW-1185">Reference proteome</keyword>
<dbReference type="InterPro" id="IPR033182">
    <property type="entry name" value="MIC26/MIC27_animal"/>
</dbReference>
<evidence type="ECO:0000256" key="1">
    <source>
        <dbReference type="ARBA" id="ARBA00004325"/>
    </source>
</evidence>
<dbReference type="Proteomes" id="UP000694521">
    <property type="component" value="Unplaced"/>
</dbReference>
<dbReference type="InterPro" id="IPR019166">
    <property type="entry name" value="MIC26/MIC27"/>
</dbReference>
<accession>A0A8B9D9R9</accession>
<dbReference type="GO" id="GO:0042407">
    <property type="term" value="P:cristae formation"/>
    <property type="evidence" value="ECO:0007669"/>
    <property type="project" value="InterPro"/>
</dbReference>
<dbReference type="PANTHER" id="PTHR14564">
    <property type="entry name" value="MICOS COMPLEX SUBUNIT MIC26 / MIC27 FAMILY MEMBER"/>
    <property type="match status" value="1"/>
</dbReference>
<comment type="similarity">
    <text evidence="2">Belongs to the apolipoprotein O/MICOS complex subunit Mic27 family.</text>
</comment>
<dbReference type="Pfam" id="PF09769">
    <property type="entry name" value="ApoO"/>
    <property type="match status" value="1"/>
</dbReference>
<keyword evidence="3" id="KW-0812">Transmembrane</keyword>
<comment type="subunit">
    <text evidence="7">Component of the mitochondrial contact site and cristae organizing system (MICOS) complex.</text>
</comment>
<feature type="region of interest" description="Disordered" evidence="8">
    <location>
        <begin position="234"/>
        <end position="265"/>
    </location>
</feature>
<name>A0A8B9D9R9_ANSCY</name>
<evidence type="ECO:0000313" key="9">
    <source>
        <dbReference type="Ensembl" id="ENSACDP00005002970.1"/>
    </source>
</evidence>
<reference evidence="9" key="1">
    <citation type="submission" date="2025-08" db="UniProtKB">
        <authorList>
            <consortium name="Ensembl"/>
        </authorList>
    </citation>
    <scope>IDENTIFICATION</scope>
</reference>
<feature type="compositionally biased region" description="Basic and acidic residues" evidence="8">
    <location>
        <begin position="234"/>
        <end position="249"/>
    </location>
</feature>
<comment type="function">
    <text evidence="7">Component of the MICOS complex, a large protein complex of the mitochondrial inner membrane that plays crucial roles in the maintenance of crista junctions, inner membrane architecture, and formation of contact sites to the outer membrane.</text>
</comment>
<proteinExistence type="inferred from homology"/>
<keyword evidence="4" id="KW-1133">Transmembrane helix</keyword>
<protein>
    <recommendedName>
        <fullName evidence="7">MICOS complex subunit</fullName>
    </recommendedName>
</protein>
<evidence type="ECO:0000313" key="10">
    <source>
        <dbReference type="Proteomes" id="UP000694521"/>
    </source>
</evidence>
<evidence type="ECO:0000256" key="5">
    <source>
        <dbReference type="ARBA" id="ARBA00023128"/>
    </source>
</evidence>
<evidence type="ECO:0000256" key="7">
    <source>
        <dbReference type="RuleBase" id="RU363021"/>
    </source>
</evidence>
<dbReference type="GO" id="GO:0061617">
    <property type="term" value="C:MICOS complex"/>
    <property type="evidence" value="ECO:0007669"/>
    <property type="project" value="UniProtKB-UniRule"/>
</dbReference>
<keyword evidence="6" id="KW-0472">Membrane</keyword>
<dbReference type="AlphaFoldDB" id="A0A8B9D9R9"/>
<evidence type="ECO:0000256" key="2">
    <source>
        <dbReference type="ARBA" id="ARBA00010904"/>
    </source>
</evidence>
<reference evidence="9" key="2">
    <citation type="submission" date="2025-09" db="UniProtKB">
        <authorList>
            <consortium name="Ensembl"/>
        </authorList>
    </citation>
    <scope>IDENTIFICATION</scope>
</reference>
<organism evidence="9 10">
    <name type="scientific">Anser cygnoides</name>
    <name type="common">Swan goose</name>
    <dbReference type="NCBI Taxonomy" id="8845"/>
    <lineage>
        <taxon>Eukaryota</taxon>
        <taxon>Metazoa</taxon>
        <taxon>Chordata</taxon>
        <taxon>Craniata</taxon>
        <taxon>Vertebrata</taxon>
        <taxon>Euteleostomi</taxon>
        <taxon>Archelosauria</taxon>
        <taxon>Archosauria</taxon>
        <taxon>Dinosauria</taxon>
        <taxon>Saurischia</taxon>
        <taxon>Theropoda</taxon>
        <taxon>Coelurosauria</taxon>
        <taxon>Aves</taxon>
        <taxon>Neognathae</taxon>
        <taxon>Galloanserae</taxon>
        <taxon>Anseriformes</taxon>
        <taxon>Anatidae</taxon>
        <taxon>Anserinae</taxon>
        <taxon>Anser</taxon>
    </lineage>
</organism>
<evidence type="ECO:0000256" key="6">
    <source>
        <dbReference type="ARBA" id="ARBA00023136"/>
    </source>
</evidence>
<sequence length="265" mass="29667">MGRFLKVCHFKKILKVTNLIPYLIKHNTIVKFRLYWSEVFISTLTPFFHLSQVVKLAAVSSGLPFACTVYAATEKEPKSQLVKPNQLPIYSSPLLKLKYIEEQPGHLQKQFSSVRQATGRYIGWCKDAFLCVKNGIMDSIQFGKDAYVYLKNPPPEFLPKVGIITISGLAGIVLARKGSRFKKIAYPLGLTTLGISVCYPAQSVLIAKVTGKKVFSASHQIYGAVRSLWAKKEDVSKTTKFKPDPKLMDHGQSSPEDVDMYSTRS</sequence>
<dbReference type="Ensembl" id="ENSACDT00005003556.1">
    <property type="protein sequence ID" value="ENSACDP00005002970.1"/>
    <property type="gene ID" value="ENSACDG00005002092.1"/>
</dbReference>
<evidence type="ECO:0000256" key="3">
    <source>
        <dbReference type="ARBA" id="ARBA00022692"/>
    </source>
</evidence>
<keyword evidence="5 7" id="KW-0496">Mitochondrion</keyword>
<evidence type="ECO:0000256" key="4">
    <source>
        <dbReference type="ARBA" id="ARBA00022989"/>
    </source>
</evidence>
<evidence type="ECO:0000256" key="8">
    <source>
        <dbReference type="SAM" id="MobiDB-lite"/>
    </source>
</evidence>